<feature type="region of interest" description="Disordered" evidence="1">
    <location>
        <begin position="102"/>
        <end position="124"/>
    </location>
</feature>
<feature type="region of interest" description="Disordered" evidence="1">
    <location>
        <begin position="1"/>
        <end position="27"/>
    </location>
</feature>
<keyword evidence="2" id="KW-0472">Membrane</keyword>
<protein>
    <submittedName>
        <fullName evidence="3">Uncharacterized protein</fullName>
    </submittedName>
</protein>
<keyword evidence="4" id="KW-1185">Reference proteome</keyword>
<evidence type="ECO:0000256" key="2">
    <source>
        <dbReference type="SAM" id="Phobius"/>
    </source>
</evidence>
<dbReference type="EMBL" id="FUYM01000006">
    <property type="protein sequence ID" value="SKB76482.1"/>
    <property type="molecule type" value="Genomic_DNA"/>
</dbReference>
<dbReference type="Proteomes" id="UP000189818">
    <property type="component" value="Unassembled WGS sequence"/>
</dbReference>
<evidence type="ECO:0000313" key="3">
    <source>
        <dbReference type="EMBL" id="SKB76482.1"/>
    </source>
</evidence>
<reference evidence="4" key="1">
    <citation type="submission" date="2017-02" db="EMBL/GenBank/DDBJ databases">
        <authorList>
            <person name="Varghese N."/>
            <person name="Submissions S."/>
        </authorList>
    </citation>
    <scope>NUCLEOTIDE SEQUENCE [LARGE SCALE GENOMIC DNA]</scope>
    <source>
        <strain evidence="4">UM2</strain>
    </source>
</reference>
<accession>A0A1T5DXF1</accession>
<feature type="transmembrane region" description="Helical" evidence="2">
    <location>
        <begin position="42"/>
        <end position="63"/>
    </location>
</feature>
<evidence type="ECO:0000313" key="4">
    <source>
        <dbReference type="Proteomes" id="UP000189818"/>
    </source>
</evidence>
<keyword evidence="2" id="KW-1133">Transmembrane helix</keyword>
<proteinExistence type="predicted"/>
<feature type="transmembrane region" description="Helical" evidence="2">
    <location>
        <begin position="69"/>
        <end position="96"/>
    </location>
</feature>
<keyword evidence="2" id="KW-0812">Transmembrane</keyword>
<organism evidence="3 4">
    <name type="scientific">Rhizorhabdus histidinilytica</name>
    <dbReference type="NCBI Taxonomy" id="439228"/>
    <lineage>
        <taxon>Bacteria</taxon>
        <taxon>Pseudomonadati</taxon>
        <taxon>Pseudomonadota</taxon>
        <taxon>Alphaproteobacteria</taxon>
        <taxon>Sphingomonadales</taxon>
        <taxon>Sphingomonadaceae</taxon>
        <taxon>Rhizorhabdus</taxon>
    </lineage>
</organism>
<gene>
    <name evidence="3" type="ORF">SAMN06295920_1062</name>
</gene>
<sequence length="124" mass="13476">MSPGPGGVDDPTFPPQMEAMSKPRNHLSDPQQAARAWLRFRWIMRWVIATAMFAVAAALLYLWADGSPLTVAVVIATSAGVALSVLLAGALMALIFMSSGTGHDEDVAHFEPEDGSRWDRRPRD</sequence>
<dbReference type="AlphaFoldDB" id="A0A1T5DXF1"/>
<name>A0A1T5DXF1_9SPHN</name>
<evidence type="ECO:0000256" key="1">
    <source>
        <dbReference type="SAM" id="MobiDB-lite"/>
    </source>
</evidence>